<proteinExistence type="predicted"/>
<feature type="compositionally biased region" description="Low complexity" evidence="1">
    <location>
        <begin position="742"/>
        <end position="752"/>
    </location>
</feature>
<evidence type="ECO:0000313" key="4">
    <source>
        <dbReference type="EMBL" id="KAL1116469.1"/>
    </source>
</evidence>
<name>A0ABD0XZ00_9HEMI</name>
<dbReference type="Pfam" id="PF14663">
    <property type="entry name" value="RasGEF_N_2"/>
    <property type="match status" value="1"/>
</dbReference>
<dbReference type="AlphaFoldDB" id="A0ABD0XZ00"/>
<dbReference type="SMART" id="SM01303">
    <property type="entry name" value="RasGEF_N_2"/>
    <property type="match status" value="1"/>
</dbReference>
<comment type="caution">
    <text evidence="4">The sequence shown here is derived from an EMBL/GenBank/DDBJ whole genome shotgun (WGS) entry which is preliminary data.</text>
</comment>
<dbReference type="InterPro" id="IPR028268">
    <property type="entry name" value="Pianissimo_fam"/>
</dbReference>
<dbReference type="Gene3D" id="1.25.10.10">
    <property type="entry name" value="Leucine-rich Repeat Variant"/>
    <property type="match status" value="1"/>
</dbReference>
<dbReference type="InterPro" id="IPR029453">
    <property type="entry name" value="Rictor_IV"/>
</dbReference>
<reference evidence="4 5" key="1">
    <citation type="submission" date="2024-07" db="EMBL/GenBank/DDBJ databases">
        <title>Chromosome-level genome assembly of the water stick insect Ranatra chinensis (Heteroptera: Nepidae).</title>
        <authorList>
            <person name="Liu X."/>
        </authorList>
    </citation>
    <scope>NUCLEOTIDE SEQUENCE [LARGE SCALE GENOMIC DNA]</scope>
    <source>
        <strain evidence="4">Cailab_2021Rc</strain>
        <tissue evidence="4">Muscle</tissue>
    </source>
</reference>
<dbReference type="SUPFAM" id="SSF48371">
    <property type="entry name" value="ARM repeat"/>
    <property type="match status" value="1"/>
</dbReference>
<dbReference type="InterPro" id="IPR011989">
    <property type="entry name" value="ARM-like"/>
</dbReference>
<dbReference type="Pfam" id="PF14666">
    <property type="entry name" value="RICTOR_M"/>
    <property type="match status" value="1"/>
</dbReference>
<feature type="region of interest" description="Disordered" evidence="1">
    <location>
        <begin position="742"/>
        <end position="765"/>
    </location>
</feature>
<dbReference type="Pfam" id="PF14668">
    <property type="entry name" value="RICTOR_V"/>
    <property type="match status" value="1"/>
</dbReference>
<dbReference type="EMBL" id="JBFDAA010000017">
    <property type="protein sequence ID" value="KAL1116469.1"/>
    <property type="molecule type" value="Genomic_DNA"/>
</dbReference>
<feature type="non-terminal residue" evidence="4">
    <location>
        <position position="1"/>
    </location>
</feature>
<dbReference type="PANTHER" id="PTHR13298">
    <property type="entry name" value="CYTOSOLIC REGULATOR PIANISSIMO"/>
    <property type="match status" value="1"/>
</dbReference>
<dbReference type="InterPro" id="IPR016024">
    <property type="entry name" value="ARM-type_fold"/>
</dbReference>
<accession>A0ABD0XZ00</accession>
<feature type="domain" description="Rapamycin-insensitive companion of mTOR" evidence="3">
    <location>
        <begin position="450"/>
        <end position="515"/>
    </location>
</feature>
<evidence type="ECO:0000313" key="5">
    <source>
        <dbReference type="Proteomes" id="UP001558652"/>
    </source>
</evidence>
<evidence type="ECO:0000256" key="1">
    <source>
        <dbReference type="SAM" id="MobiDB-lite"/>
    </source>
</evidence>
<dbReference type="SMART" id="SM01307">
    <property type="entry name" value="RICTOR_M"/>
    <property type="match status" value="1"/>
</dbReference>
<dbReference type="PANTHER" id="PTHR13298:SF11">
    <property type="entry name" value="RAPAMYCIN-INSENSITIVE COMPANION OF MTOR"/>
    <property type="match status" value="1"/>
</dbReference>
<protein>
    <recommendedName>
        <fullName evidence="6">Rapamycin-insensitive companion of mTOR</fullName>
    </recommendedName>
</protein>
<feature type="region of interest" description="Disordered" evidence="1">
    <location>
        <begin position="535"/>
        <end position="560"/>
    </location>
</feature>
<keyword evidence="5" id="KW-1185">Reference proteome</keyword>
<evidence type="ECO:0000259" key="3">
    <source>
        <dbReference type="SMART" id="SM01310"/>
    </source>
</evidence>
<sequence length="860" mass="95915">NCELEVSAEAQQRALGAVCALSYLHKVLRKPPSPSLYLGHVVSWVKALPIRPRSVNVLVSCKCLRTSCDDSIKESGVLSIKDPLGWHWSIIRAVLKNSGNSLRKSTDSNRRLFLRRIVNFLMPGSGGYCRMEIGSDRKQISRLTLAALDLFTTLLPAPEDSDCHKFVMELLTGIKSAVAEISTKSAHDCLLSPQNVTNALCQDYFLMLGHLSRTEQGRKRMEKVGMYQTLTDLVVSTNHDCYVKLIVSTLDYSNDEAARKILMKALESKTISSRMYATRMLHTLVRIGIWHDKSLMKFILGLVVDQLRDGDRAIAAVALNTLQEACDSKEYVEAVVEHRPQLLGLGDSGLLLLVRCLSCESGFRAMQQTNFVTVQLQKWGNDFNYRYVNIIEGLLHSERSNLTREAYFPPHLYQQLASHKQGLAMVLADEHVGKLVQVLENGDVNTDREMLEVKAALYALSGIAFAMDSCVAARMVHLATNCQVYSVRATAYFALSNVATTVQGAHKLHKLGWYAVRHNRHNRWPLVAPLVTEKETSYSEDDQESRGHKSGLSHLPEEPSSSVEIEEFFWGIPGGKTHRVRERKSATLPHSVGVVPSFYHNRSYSESKAEASDTSDYRYVLDCLIKFELYSGRKSRSNSYTDSSTSGDSNYGNRHYSVSERVQTLSPIPSSGSLATVPATQTRRASVLSGFSRNSLRSSRQSILKVLPQPSVYPIGLIPYGELHQLSPVLRCRTAAEIDFSAPDSSAPADFSTLDPELENSPGRGYSRTDMEDTAACYMGVCLPSVLGTLFPKEERNLVTNHVTFMSENLNMQGLEDLKNPSFHKEICFLGSRALHNTMISTSGEILNYVFKHCRFGNFN</sequence>
<dbReference type="InterPro" id="IPR029451">
    <property type="entry name" value="RICTOR_M"/>
</dbReference>
<dbReference type="SMART" id="SM01310">
    <property type="entry name" value="RICTOR_V"/>
    <property type="match status" value="1"/>
</dbReference>
<feature type="domain" description="Rapamycin-insensitive companion of mTOR middle" evidence="2">
    <location>
        <begin position="66"/>
        <end position="287"/>
    </location>
</feature>
<dbReference type="InterPro" id="IPR029452">
    <property type="entry name" value="RICTOR_V"/>
</dbReference>
<organism evidence="4 5">
    <name type="scientific">Ranatra chinensis</name>
    <dbReference type="NCBI Taxonomy" id="642074"/>
    <lineage>
        <taxon>Eukaryota</taxon>
        <taxon>Metazoa</taxon>
        <taxon>Ecdysozoa</taxon>
        <taxon>Arthropoda</taxon>
        <taxon>Hexapoda</taxon>
        <taxon>Insecta</taxon>
        <taxon>Pterygota</taxon>
        <taxon>Neoptera</taxon>
        <taxon>Paraneoptera</taxon>
        <taxon>Hemiptera</taxon>
        <taxon>Heteroptera</taxon>
        <taxon>Panheteroptera</taxon>
        <taxon>Nepomorpha</taxon>
        <taxon>Nepidae</taxon>
        <taxon>Ranatrinae</taxon>
        <taxon>Ranatra</taxon>
    </lineage>
</organism>
<gene>
    <name evidence="4" type="ORF">AAG570_004942</name>
</gene>
<evidence type="ECO:0008006" key="6">
    <source>
        <dbReference type="Google" id="ProtNLM"/>
    </source>
</evidence>
<evidence type="ECO:0000259" key="2">
    <source>
        <dbReference type="SMART" id="SM01307"/>
    </source>
</evidence>
<dbReference type="Proteomes" id="UP001558652">
    <property type="component" value="Unassembled WGS sequence"/>
</dbReference>